<proteinExistence type="predicted"/>
<protein>
    <submittedName>
        <fullName evidence="1">Uncharacterized protein</fullName>
    </submittedName>
</protein>
<dbReference type="AlphaFoldDB" id="A0A2P2NM17"/>
<name>A0A2P2NM17_RHIMU</name>
<organism evidence="1">
    <name type="scientific">Rhizophora mucronata</name>
    <name type="common">Asiatic mangrove</name>
    <dbReference type="NCBI Taxonomy" id="61149"/>
    <lineage>
        <taxon>Eukaryota</taxon>
        <taxon>Viridiplantae</taxon>
        <taxon>Streptophyta</taxon>
        <taxon>Embryophyta</taxon>
        <taxon>Tracheophyta</taxon>
        <taxon>Spermatophyta</taxon>
        <taxon>Magnoliopsida</taxon>
        <taxon>eudicotyledons</taxon>
        <taxon>Gunneridae</taxon>
        <taxon>Pentapetalae</taxon>
        <taxon>rosids</taxon>
        <taxon>fabids</taxon>
        <taxon>Malpighiales</taxon>
        <taxon>Rhizophoraceae</taxon>
        <taxon>Rhizophora</taxon>
    </lineage>
</organism>
<reference evidence="1" key="1">
    <citation type="submission" date="2018-02" db="EMBL/GenBank/DDBJ databases">
        <title>Rhizophora mucronata_Transcriptome.</title>
        <authorList>
            <person name="Meera S.P."/>
            <person name="Sreeshan A."/>
            <person name="Augustine A."/>
        </authorList>
    </citation>
    <scope>NUCLEOTIDE SEQUENCE</scope>
    <source>
        <tissue evidence="1">Leaf</tissue>
    </source>
</reference>
<evidence type="ECO:0000313" key="1">
    <source>
        <dbReference type="EMBL" id="MBX43505.1"/>
    </source>
</evidence>
<dbReference type="EMBL" id="GGEC01063021">
    <property type="protein sequence ID" value="MBX43505.1"/>
    <property type="molecule type" value="Transcribed_RNA"/>
</dbReference>
<sequence>MHSDMVFCGFLCIEFL</sequence>
<accession>A0A2P2NM17</accession>